<dbReference type="OrthoDB" id="5109343at2"/>
<dbReference type="RefSeq" id="WP_111631969.1">
    <property type="nucleotide sequence ID" value="NZ_QLLR01000001.1"/>
</dbReference>
<dbReference type="Proteomes" id="UP000249754">
    <property type="component" value="Unassembled WGS sequence"/>
</dbReference>
<evidence type="ECO:0000313" key="2">
    <source>
        <dbReference type="Proteomes" id="UP000249754"/>
    </source>
</evidence>
<proteinExistence type="predicted"/>
<protein>
    <recommendedName>
        <fullName evidence="3">GNAT family N-acetyltransferase</fullName>
    </recommendedName>
</protein>
<dbReference type="EMBL" id="QLLR01000001">
    <property type="protein sequence ID" value="RAJ37238.1"/>
    <property type="molecule type" value="Genomic_DNA"/>
</dbReference>
<dbReference type="AlphaFoldDB" id="A0A327T7Q9"/>
<organism evidence="1 2">
    <name type="scientific">Pedobacter cryoconitis</name>
    <dbReference type="NCBI Taxonomy" id="188932"/>
    <lineage>
        <taxon>Bacteria</taxon>
        <taxon>Pseudomonadati</taxon>
        <taxon>Bacteroidota</taxon>
        <taxon>Sphingobacteriia</taxon>
        <taxon>Sphingobacteriales</taxon>
        <taxon>Sphingobacteriaceae</taxon>
        <taxon>Pedobacter</taxon>
    </lineage>
</organism>
<dbReference type="STRING" id="188932.AY601_2703"/>
<name>A0A327T7Q9_9SPHI</name>
<dbReference type="Gene3D" id="3.40.630.30">
    <property type="match status" value="1"/>
</dbReference>
<reference evidence="1 2" key="1">
    <citation type="submission" date="2018-06" db="EMBL/GenBank/DDBJ databases">
        <title>Genomic Encyclopedia of Archaeal and Bacterial Type Strains, Phase II (KMG-II): from individual species to whole genera.</title>
        <authorList>
            <person name="Goeker M."/>
        </authorList>
    </citation>
    <scope>NUCLEOTIDE SEQUENCE [LARGE SCALE GENOMIC DNA]</scope>
    <source>
        <strain evidence="1 2">DSM 14825</strain>
    </source>
</reference>
<evidence type="ECO:0000313" key="1">
    <source>
        <dbReference type="EMBL" id="RAJ37238.1"/>
    </source>
</evidence>
<accession>A0A327T7Q9</accession>
<sequence length="194" mass="22225">MKKDSIAEAIVLQVATTNLHFNQILALQKENLYSSLSAAQQEQQGFVFAEHNLALLKKMAVYLPQVIATCNDKVIAYNLAMHVSLSNDLSSLLPMFKEFERCRYRGKLLADYTYLVGGQVCVHHDFRGRGLLKSLYQETKNRTGHLYQLCVTEISARNVNSLKVHQRMGFEIIGTYRDEKELWNVVVWDLIKSI</sequence>
<comment type="caution">
    <text evidence="1">The sequence shown here is derived from an EMBL/GenBank/DDBJ whole genome shotgun (WGS) entry which is preliminary data.</text>
</comment>
<dbReference type="InterPro" id="IPR016181">
    <property type="entry name" value="Acyl_CoA_acyltransferase"/>
</dbReference>
<dbReference type="SUPFAM" id="SSF55729">
    <property type="entry name" value="Acyl-CoA N-acyltransferases (Nat)"/>
    <property type="match status" value="1"/>
</dbReference>
<gene>
    <name evidence="1" type="ORF">LY11_00314</name>
</gene>
<evidence type="ECO:0008006" key="3">
    <source>
        <dbReference type="Google" id="ProtNLM"/>
    </source>
</evidence>